<dbReference type="Proteomes" id="UP000483672">
    <property type="component" value="Unassembled WGS sequence"/>
</dbReference>
<sequence length="103" mass="11556">MPSPIPSHPHPLVAMDGRPSHAQYDSRGSIDPMGDGVKDNGLTLEDLHREFLRVDADIKKFKLWACLSLTIFSMALVIFLWAFLPTIVDMTIKLISAFKRAPH</sequence>
<protein>
    <submittedName>
        <fullName evidence="3">Uncharacterized protein</fullName>
    </submittedName>
</protein>
<evidence type="ECO:0000256" key="1">
    <source>
        <dbReference type="SAM" id="MobiDB-lite"/>
    </source>
</evidence>
<name>A0A6G1MMM0_ORBOL</name>
<evidence type="ECO:0000256" key="2">
    <source>
        <dbReference type="SAM" id="Phobius"/>
    </source>
</evidence>
<evidence type="ECO:0000313" key="3">
    <source>
        <dbReference type="EMBL" id="KAF3231937.1"/>
    </source>
</evidence>
<gene>
    <name evidence="3" type="ORF">TWF191_003913</name>
</gene>
<organism evidence="3 4">
    <name type="scientific">Orbilia oligospora</name>
    <name type="common">Nematode-trapping fungus</name>
    <name type="synonym">Arthrobotrys oligospora</name>
    <dbReference type="NCBI Taxonomy" id="2813651"/>
    <lineage>
        <taxon>Eukaryota</taxon>
        <taxon>Fungi</taxon>
        <taxon>Dikarya</taxon>
        <taxon>Ascomycota</taxon>
        <taxon>Pezizomycotina</taxon>
        <taxon>Orbiliomycetes</taxon>
        <taxon>Orbiliales</taxon>
        <taxon>Orbiliaceae</taxon>
        <taxon>Orbilia</taxon>
    </lineage>
</organism>
<accession>A0A6G1MMM0</accession>
<dbReference type="EMBL" id="WIPF01000002">
    <property type="protein sequence ID" value="KAF3231937.1"/>
    <property type="molecule type" value="Genomic_DNA"/>
</dbReference>
<feature type="region of interest" description="Disordered" evidence="1">
    <location>
        <begin position="1"/>
        <end position="35"/>
    </location>
</feature>
<keyword evidence="2" id="KW-0472">Membrane</keyword>
<keyword evidence="2" id="KW-0812">Transmembrane</keyword>
<feature type="transmembrane region" description="Helical" evidence="2">
    <location>
        <begin position="63"/>
        <end position="84"/>
    </location>
</feature>
<comment type="caution">
    <text evidence="3">The sequence shown here is derived from an EMBL/GenBank/DDBJ whole genome shotgun (WGS) entry which is preliminary data.</text>
</comment>
<evidence type="ECO:0000313" key="4">
    <source>
        <dbReference type="Proteomes" id="UP000483672"/>
    </source>
</evidence>
<proteinExistence type="predicted"/>
<reference evidence="3 4" key="1">
    <citation type="submission" date="2019-06" db="EMBL/GenBank/DDBJ databases">
        <authorList>
            <person name="Palmer J.M."/>
        </authorList>
    </citation>
    <scope>NUCLEOTIDE SEQUENCE [LARGE SCALE GENOMIC DNA]</scope>
    <source>
        <strain evidence="3 4">TWF191</strain>
    </source>
</reference>
<keyword evidence="2" id="KW-1133">Transmembrane helix</keyword>
<dbReference type="AlphaFoldDB" id="A0A6G1MMM0"/>